<proteinExistence type="predicted"/>
<dbReference type="InterPro" id="IPR013228">
    <property type="entry name" value="PE-PPE_C"/>
</dbReference>
<evidence type="ECO:0000313" key="3">
    <source>
        <dbReference type="Proteomes" id="UP000192801"/>
    </source>
</evidence>
<dbReference type="STRING" id="444597.BST26_04875"/>
<dbReference type="SUPFAM" id="SSF53474">
    <property type="entry name" value="alpha/beta-Hydrolases"/>
    <property type="match status" value="1"/>
</dbReference>
<feature type="compositionally biased region" description="Low complexity" evidence="1">
    <location>
        <begin position="401"/>
        <end position="424"/>
    </location>
</feature>
<dbReference type="OrthoDB" id="4568361at2"/>
<dbReference type="InterPro" id="IPR029058">
    <property type="entry name" value="AB_hydrolase_fold"/>
</dbReference>
<accession>A0A1X0DJV0</accession>
<comment type="caution">
    <text evidence="2">The sequence shown here is derived from an EMBL/GenBank/DDBJ whole genome shotgun (WGS) entry which is preliminary data.</text>
</comment>
<feature type="compositionally biased region" description="Basic and acidic residues" evidence="1">
    <location>
        <begin position="475"/>
        <end position="486"/>
    </location>
</feature>
<dbReference type="AlphaFoldDB" id="A0A1X0DJV0"/>
<sequence length="533" mass="55994">MYKERLATAAHRIMTAAVALVVTAALAFAGMGLAALSWAAAQVLVVPGTGTQIPEKSKNYIDNSIDYFVNPTGVCGATSTGCHGTGVDYPAQFWPIPLPGWGGLSGAKWNDSVGQGVASLATQYGISSTNPGGQIVIFGYSQGATVSSRYKTYLSSTNPPAVMPEPGALQFVLIGNPNRPNGGVFERLAILGTVPILDATFGQPTPTDTTPLDDGEREVNTTDIAFQYDGVADFPKYPINVLADLNALAGFWYVHGTYIDPRGDTQTGPWQYTSTEIKGIIKGCTDNPSGAACQKMPASDTLYVTLPAKSLPLVQPFLDLADATGTGVVIKPLVAALQPTLQTLIETGYDRSDYSSPSPFGIVPLVNPITLARDLINDVPEGFNAARKTISTGQIPDLPGSTNPNGPSTLTTTTDTSRLAASAAPSEVKVPAEPSELKVPATAPETAIRPNPKKLLSLPQLTRESVAPRPVAANNDRKTDQVKAEEPGTEGANDTVSTPQRPRPVRDLVRTVTGADRSPGVTKHRPARVKPAA</sequence>
<feature type="compositionally biased region" description="Basic residues" evidence="1">
    <location>
        <begin position="522"/>
        <end position="533"/>
    </location>
</feature>
<reference evidence="2 3" key="1">
    <citation type="submission" date="2016-12" db="EMBL/GenBank/DDBJ databases">
        <title>The new phylogeny of genus Mycobacterium.</title>
        <authorList>
            <person name="Tortoli E."/>
            <person name="Trovato A."/>
            <person name="Cirillo D.M."/>
        </authorList>
    </citation>
    <scope>NUCLEOTIDE SEQUENCE [LARGE SCALE GENOMIC DNA]</scope>
    <source>
        <strain evidence="2 3">DSM 45130</strain>
    </source>
</reference>
<name>A0A1X0DJV0_9MYCO</name>
<dbReference type="EMBL" id="MVHS01000007">
    <property type="protein sequence ID" value="ORA72587.1"/>
    <property type="molecule type" value="Genomic_DNA"/>
</dbReference>
<dbReference type="RefSeq" id="WP_083029632.1">
    <property type="nucleotide sequence ID" value="NZ_AP022618.1"/>
</dbReference>
<feature type="region of interest" description="Disordered" evidence="1">
    <location>
        <begin position="391"/>
        <end position="533"/>
    </location>
</feature>
<evidence type="ECO:0000256" key="1">
    <source>
        <dbReference type="SAM" id="MobiDB-lite"/>
    </source>
</evidence>
<dbReference type="Pfam" id="PF08237">
    <property type="entry name" value="PE-PPE"/>
    <property type="match status" value="1"/>
</dbReference>
<dbReference type="Proteomes" id="UP000192801">
    <property type="component" value="Unassembled WGS sequence"/>
</dbReference>
<organism evidence="2 3">
    <name type="scientific">Mycolicibacterium insubricum</name>
    <dbReference type="NCBI Taxonomy" id="444597"/>
    <lineage>
        <taxon>Bacteria</taxon>
        <taxon>Bacillati</taxon>
        <taxon>Actinomycetota</taxon>
        <taxon>Actinomycetes</taxon>
        <taxon>Mycobacteriales</taxon>
        <taxon>Mycobacteriaceae</taxon>
        <taxon>Mycolicibacterium</taxon>
    </lineage>
</organism>
<evidence type="ECO:0000313" key="2">
    <source>
        <dbReference type="EMBL" id="ORA72587.1"/>
    </source>
</evidence>
<dbReference type="Gene3D" id="3.40.50.1820">
    <property type="entry name" value="alpha/beta hydrolase"/>
    <property type="match status" value="1"/>
</dbReference>
<keyword evidence="3" id="KW-1185">Reference proteome</keyword>
<protein>
    <submittedName>
        <fullName evidence="2">Uncharacterized protein</fullName>
    </submittedName>
</protein>
<gene>
    <name evidence="2" type="ORF">BST26_04875</name>
</gene>